<dbReference type="EMBL" id="JACGLT010000016">
    <property type="protein sequence ID" value="MBA6154252.1"/>
    <property type="molecule type" value="Genomic_DNA"/>
</dbReference>
<reference evidence="2 3" key="1">
    <citation type="submission" date="2020-07" db="EMBL/GenBank/DDBJ databases">
        <title>Bacterium isolated from marine sediment.</title>
        <authorList>
            <person name="Shang D."/>
        </authorList>
    </citation>
    <scope>NUCLEOTIDE SEQUENCE [LARGE SCALE GENOMIC DNA]</scope>
    <source>
        <strain evidence="2 3">F6074</strain>
    </source>
</reference>
<dbReference type="InterPro" id="IPR024311">
    <property type="entry name" value="Lipocalin-like"/>
</dbReference>
<gene>
    <name evidence="2" type="ORF">H3Z82_16115</name>
</gene>
<protein>
    <recommendedName>
        <fullName evidence="1">Lipocalin-like domain-containing protein</fullName>
    </recommendedName>
</protein>
<dbReference type="PROSITE" id="PS51257">
    <property type="entry name" value="PROKAR_LIPOPROTEIN"/>
    <property type="match status" value="1"/>
</dbReference>
<organism evidence="2 3">
    <name type="scientific">Gelidibacter maritimus</name>
    <dbReference type="NCBI Taxonomy" id="2761487"/>
    <lineage>
        <taxon>Bacteria</taxon>
        <taxon>Pseudomonadati</taxon>
        <taxon>Bacteroidota</taxon>
        <taxon>Flavobacteriia</taxon>
        <taxon>Flavobacteriales</taxon>
        <taxon>Flavobacteriaceae</taxon>
        <taxon>Gelidibacter</taxon>
    </lineage>
</organism>
<name>A0A7W2M7N1_9FLAO</name>
<dbReference type="AlphaFoldDB" id="A0A7W2M7N1"/>
<dbReference type="Proteomes" id="UP000541857">
    <property type="component" value="Unassembled WGS sequence"/>
</dbReference>
<keyword evidence="3" id="KW-1185">Reference proteome</keyword>
<accession>A0A7W2M7N1</accession>
<dbReference type="Pfam" id="PF13648">
    <property type="entry name" value="Lipocalin_4"/>
    <property type="match status" value="1"/>
</dbReference>
<evidence type="ECO:0000313" key="2">
    <source>
        <dbReference type="EMBL" id="MBA6154252.1"/>
    </source>
</evidence>
<feature type="domain" description="Lipocalin-like" evidence="1">
    <location>
        <begin position="27"/>
        <end position="117"/>
    </location>
</feature>
<evidence type="ECO:0000259" key="1">
    <source>
        <dbReference type="Pfam" id="PF13648"/>
    </source>
</evidence>
<dbReference type="RefSeq" id="WP_182206529.1">
    <property type="nucleotide sequence ID" value="NZ_JACGLT010000016.1"/>
</dbReference>
<sequence length="158" mass="18343">MKKFLILTFGLVLLSCSHDPNSLIKHLDGYWEIDEVTMADGTKREYTYNDTVDYFSITDSLTGFRKKMKPNFNGTYTTSDDSEELELKIENDSLHIYYTTPFANWKETVLEATEEKLLIINDQKTKYLYKRFEPITVEKSISLSAEKPTKTIIQNGKT</sequence>
<proteinExistence type="predicted"/>
<evidence type="ECO:0000313" key="3">
    <source>
        <dbReference type="Proteomes" id="UP000541857"/>
    </source>
</evidence>
<comment type="caution">
    <text evidence="2">The sequence shown here is derived from an EMBL/GenBank/DDBJ whole genome shotgun (WGS) entry which is preliminary data.</text>
</comment>